<evidence type="ECO:0000256" key="2">
    <source>
        <dbReference type="ARBA" id="ARBA00022771"/>
    </source>
</evidence>
<proteinExistence type="predicted"/>
<dbReference type="PROSITE" id="PS00518">
    <property type="entry name" value="ZF_RING_1"/>
    <property type="match status" value="1"/>
</dbReference>
<dbReference type="HOGENOM" id="CLU_1038221_0_0_1"/>
<keyword evidence="2" id="KW-0863">Zinc-finger</keyword>
<evidence type="ECO:0008006" key="6">
    <source>
        <dbReference type="Google" id="ProtNLM"/>
    </source>
</evidence>
<dbReference type="AlphaFoldDB" id="M2LCT6"/>
<dbReference type="GO" id="GO:0008270">
    <property type="term" value="F:zinc ion binding"/>
    <property type="evidence" value="ECO:0007669"/>
    <property type="project" value="UniProtKB-KW"/>
</dbReference>
<dbReference type="GeneID" id="19110661"/>
<sequence>MATSIPTKRLISFISDADNVPNNSSSFKCARSGHKQCSICCDEVSSLKVTPTTCAKQHSEEERSCSECWDAYISDQIKMFQAKRSDGPDTPYQKYNRARDGRIFTCKVCAYQTCTDCDRPEHVNETCDEYQTRYHKNPAHSRAEAATSALDVKNEPKQTPLKICPSCTVLFELKKCGHTVCACGHRFCGRCLRPWTGEGSAFLCGRFAHRDTCLYRERATNSGHTLHGRSAMLDEVYSNLVESARRAGAAVLAAVKAAWNRPWGILMR</sequence>
<protein>
    <recommendedName>
        <fullName evidence="6">RING-type domain-containing protein</fullName>
    </recommendedName>
</protein>
<dbReference type="SUPFAM" id="SSF57850">
    <property type="entry name" value="RING/U-box"/>
    <property type="match status" value="1"/>
</dbReference>
<gene>
    <name evidence="4" type="ORF">BAUCODRAFT_28038</name>
</gene>
<evidence type="ECO:0000313" key="4">
    <source>
        <dbReference type="EMBL" id="EMC91787.1"/>
    </source>
</evidence>
<keyword evidence="3" id="KW-0862">Zinc</keyword>
<name>M2LCT6_BAUPA</name>
<keyword evidence="1" id="KW-0479">Metal-binding</keyword>
<dbReference type="CDD" id="cd20335">
    <property type="entry name" value="BRcat_RBR"/>
    <property type="match status" value="1"/>
</dbReference>
<evidence type="ECO:0000313" key="5">
    <source>
        <dbReference type="Proteomes" id="UP000011761"/>
    </source>
</evidence>
<accession>M2LCT6</accession>
<dbReference type="OrthoDB" id="3885367at2759"/>
<dbReference type="RefSeq" id="XP_007680856.1">
    <property type="nucleotide sequence ID" value="XM_007682666.1"/>
</dbReference>
<dbReference type="Proteomes" id="UP000011761">
    <property type="component" value="Unassembled WGS sequence"/>
</dbReference>
<keyword evidence="5" id="KW-1185">Reference proteome</keyword>
<dbReference type="EMBL" id="KB445563">
    <property type="protein sequence ID" value="EMC91787.1"/>
    <property type="molecule type" value="Genomic_DNA"/>
</dbReference>
<dbReference type="KEGG" id="bcom:BAUCODRAFT_28038"/>
<dbReference type="InterPro" id="IPR017907">
    <property type="entry name" value="Znf_RING_CS"/>
</dbReference>
<evidence type="ECO:0000256" key="1">
    <source>
        <dbReference type="ARBA" id="ARBA00022723"/>
    </source>
</evidence>
<dbReference type="eggNOG" id="ENOG502RKWJ">
    <property type="taxonomic scope" value="Eukaryota"/>
</dbReference>
<organism evidence="4 5">
    <name type="scientific">Baudoinia panamericana (strain UAMH 10762)</name>
    <name type="common">Angels' share fungus</name>
    <name type="synonym">Baudoinia compniacensis (strain UAMH 10762)</name>
    <dbReference type="NCBI Taxonomy" id="717646"/>
    <lineage>
        <taxon>Eukaryota</taxon>
        <taxon>Fungi</taxon>
        <taxon>Dikarya</taxon>
        <taxon>Ascomycota</taxon>
        <taxon>Pezizomycotina</taxon>
        <taxon>Dothideomycetes</taxon>
        <taxon>Dothideomycetidae</taxon>
        <taxon>Mycosphaerellales</taxon>
        <taxon>Teratosphaeriaceae</taxon>
        <taxon>Baudoinia</taxon>
    </lineage>
</organism>
<evidence type="ECO:0000256" key="3">
    <source>
        <dbReference type="ARBA" id="ARBA00022833"/>
    </source>
</evidence>
<reference evidence="4 5" key="1">
    <citation type="journal article" date="2012" name="PLoS Pathog.">
        <title>Diverse lifestyles and strategies of plant pathogenesis encoded in the genomes of eighteen Dothideomycetes fungi.</title>
        <authorList>
            <person name="Ohm R.A."/>
            <person name="Feau N."/>
            <person name="Henrissat B."/>
            <person name="Schoch C.L."/>
            <person name="Horwitz B.A."/>
            <person name="Barry K.W."/>
            <person name="Condon B.J."/>
            <person name="Copeland A.C."/>
            <person name="Dhillon B."/>
            <person name="Glaser F."/>
            <person name="Hesse C.N."/>
            <person name="Kosti I."/>
            <person name="LaButti K."/>
            <person name="Lindquist E.A."/>
            <person name="Lucas S."/>
            <person name="Salamov A.A."/>
            <person name="Bradshaw R.E."/>
            <person name="Ciuffetti L."/>
            <person name="Hamelin R.C."/>
            <person name="Kema G.H.J."/>
            <person name="Lawrence C."/>
            <person name="Scott J.A."/>
            <person name="Spatafora J.W."/>
            <person name="Turgeon B.G."/>
            <person name="de Wit P.J.G.M."/>
            <person name="Zhong S."/>
            <person name="Goodwin S.B."/>
            <person name="Grigoriev I.V."/>
        </authorList>
    </citation>
    <scope>NUCLEOTIDE SEQUENCE [LARGE SCALE GENOMIC DNA]</scope>
    <source>
        <strain evidence="4 5">UAMH 10762</strain>
    </source>
</reference>